<dbReference type="SUPFAM" id="SSF51905">
    <property type="entry name" value="FAD/NAD(P)-binding domain"/>
    <property type="match status" value="1"/>
</dbReference>
<dbReference type="RefSeq" id="WP_083520423.1">
    <property type="nucleotide sequence ID" value="NZ_DALZSI010000007.1"/>
</dbReference>
<dbReference type="GO" id="GO:0005737">
    <property type="term" value="C:cytoplasm"/>
    <property type="evidence" value="ECO:0007669"/>
    <property type="project" value="TreeGrafter"/>
</dbReference>
<dbReference type="Gene3D" id="3.50.50.60">
    <property type="entry name" value="FAD/NAD(P)-binding domain"/>
    <property type="match status" value="2"/>
</dbReference>
<keyword evidence="5" id="KW-1185">Reference proteome</keyword>
<accession>A0A2A7V0F2</accession>
<dbReference type="InterPro" id="IPR006076">
    <property type="entry name" value="FAD-dep_OxRdtase"/>
</dbReference>
<dbReference type="Proteomes" id="UP000220246">
    <property type="component" value="Unassembled WGS sequence"/>
</dbReference>
<dbReference type="GO" id="GO:0005886">
    <property type="term" value="C:plasma membrane"/>
    <property type="evidence" value="ECO:0007669"/>
    <property type="project" value="TreeGrafter"/>
</dbReference>
<organism evidence="4 5">
    <name type="scientific">Comamonas terrigena</name>
    <dbReference type="NCBI Taxonomy" id="32013"/>
    <lineage>
        <taxon>Bacteria</taxon>
        <taxon>Pseudomonadati</taxon>
        <taxon>Pseudomonadota</taxon>
        <taxon>Betaproteobacteria</taxon>
        <taxon>Burkholderiales</taxon>
        <taxon>Comamonadaceae</taxon>
        <taxon>Comamonas</taxon>
    </lineage>
</organism>
<dbReference type="EMBL" id="PDEA01000001">
    <property type="protein sequence ID" value="PEH90988.1"/>
    <property type="molecule type" value="Genomic_DNA"/>
</dbReference>
<evidence type="ECO:0000313" key="5">
    <source>
        <dbReference type="Proteomes" id="UP000220246"/>
    </source>
</evidence>
<dbReference type="GO" id="GO:0008718">
    <property type="term" value="F:D-amino-acid dehydrogenase activity"/>
    <property type="evidence" value="ECO:0007669"/>
    <property type="project" value="TreeGrafter"/>
</dbReference>
<evidence type="ECO:0000256" key="2">
    <source>
        <dbReference type="ARBA" id="ARBA00023002"/>
    </source>
</evidence>
<dbReference type="GO" id="GO:0055130">
    <property type="term" value="P:D-alanine catabolic process"/>
    <property type="evidence" value="ECO:0007669"/>
    <property type="project" value="TreeGrafter"/>
</dbReference>
<dbReference type="PANTHER" id="PTHR13847:SF280">
    <property type="entry name" value="D-AMINO ACID DEHYDROGENASE"/>
    <property type="match status" value="1"/>
</dbReference>
<feature type="domain" description="FAD dependent oxidoreductase" evidence="3">
    <location>
        <begin position="2"/>
        <end position="396"/>
    </location>
</feature>
<dbReference type="OrthoDB" id="18526at2"/>
<dbReference type="Pfam" id="PF01266">
    <property type="entry name" value="DAO"/>
    <property type="match status" value="1"/>
</dbReference>
<dbReference type="STRING" id="1219032.GCA_001515545_01795"/>
<comment type="caution">
    <text evidence="4">The sequence shown here is derived from an EMBL/GenBank/DDBJ whole genome shotgun (WGS) entry which is preliminary data.</text>
</comment>
<dbReference type="AlphaFoldDB" id="A0A2A7V0F2"/>
<dbReference type="PANTHER" id="PTHR13847">
    <property type="entry name" value="SARCOSINE DEHYDROGENASE-RELATED"/>
    <property type="match status" value="1"/>
</dbReference>
<comment type="similarity">
    <text evidence="1">Belongs to the DadA oxidoreductase family.</text>
</comment>
<evidence type="ECO:0000259" key="3">
    <source>
        <dbReference type="Pfam" id="PF01266"/>
    </source>
</evidence>
<evidence type="ECO:0000313" key="4">
    <source>
        <dbReference type="EMBL" id="PEH90988.1"/>
    </source>
</evidence>
<dbReference type="InterPro" id="IPR036188">
    <property type="entry name" value="FAD/NAD-bd_sf"/>
</dbReference>
<dbReference type="GeneID" id="80800847"/>
<name>A0A2A7V0F2_COMTR</name>
<gene>
    <name evidence="4" type="ORF">CRM82_09550</name>
</gene>
<reference evidence="5" key="1">
    <citation type="submission" date="2017-09" db="EMBL/GenBank/DDBJ databases">
        <title>FDA dAtabase for Regulatory Grade micrObial Sequences (FDA-ARGOS): Supporting development and validation of Infectious Disease Dx tests.</title>
        <authorList>
            <person name="Minogue T."/>
            <person name="Wolcott M."/>
            <person name="Wasieloski L."/>
            <person name="Aguilar W."/>
            <person name="Moore D."/>
            <person name="Tallon L."/>
            <person name="Sadzewicz L."/>
            <person name="Ott S."/>
            <person name="Zhao X."/>
            <person name="Nagaraj S."/>
            <person name="Vavikolanu K."/>
            <person name="Aluvathingal J."/>
            <person name="Nadendla S."/>
            <person name="Sichtig H."/>
        </authorList>
    </citation>
    <scope>NUCLEOTIDE SEQUENCE [LARGE SCALE GENOMIC DNA]</scope>
    <source>
        <strain evidence="5">FDAARGOS_394</strain>
    </source>
</reference>
<dbReference type="Gene3D" id="3.30.9.10">
    <property type="entry name" value="D-Amino Acid Oxidase, subunit A, domain 2"/>
    <property type="match status" value="1"/>
</dbReference>
<sequence>MDIAIVGAGIAGIATAYELAQDGHTVTVYEQHNAAAEGASFANAGWLSPTLLQPWSTPGWTPGGTGQTLVQAAGPWLGQNWRWLRRWKTAERSAHKTGLLTTTASALEQLSAFSQQLRHEISAAHELSTESHQSHLVLLRSAKEVQAMQPLLAALAEMDVSAQLLDAAAARAAEPGLSPEATLAGALQLSEGETINCRQWTQQLRQLAMHSGVRLQPHTTIRSVQSVGKQVHLLQEGDNAAHLHDAVVLCTGANPDLLAASGLRLPMMPLHGYSISAPLREPTHAPRAAALDWGQQLVISRIGQRIRISGGAELGTAPEAHNQATLTRMYEALNDWYPGAAQLSSPQVQIWRGTRGVMPDGAPLLGRGSQPQIWLNLAHGAHGASLANGCARILADQIAGRAVPQEVQALSPMRFSS</sequence>
<evidence type="ECO:0000256" key="1">
    <source>
        <dbReference type="ARBA" id="ARBA00009410"/>
    </source>
</evidence>
<keyword evidence="2" id="KW-0560">Oxidoreductase</keyword>
<proteinExistence type="inferred from homology"/>
<protein>
    <submittedName>
        <fullName evidence="4">FAD-dependent oxidoreductase</fullName>
    </submittedName>
</protein>